<evidence type="ECO:0000256" key="1">
    <source>
        <dbReference type="SAM" id="Phobius"/>
    </source>
</evidence>
<dbReference type="Pfam" id="PF12822">
    <property type="entry name" value="ECF_trnsprt"/>
    <property type="match status" value="1"/>
</dbReference>
<feature type="transmembrane region" description="Helical" evidence="1">
    <location>
        <begin position="74"/>
        <end position="96"/>
    </location>
</feature>
<feature type="transmembrane region" description="Helical" evidence="1">
    <location>
        <begin position="146"/>
        <end position="164"/>
    </location>
</feature>
<feature type="transmembrane region" description="Helical" evidence="1">
    <location>
        <begin position="102"/>
        <end position="125"/>
    </location>
</feature>
<evidence type="ECO:0000313" key="3">
    <source>
        <dbReference type="Proteomes" id="UP000502998"/>
    </source>
</evidence>
<dbReference type="InterPro" id="IPR030949">
    <property type="entry name" value="ECF_S_folate_fam"/>
</dbReference>
<proteinExistence type="predicted"/>
<reference evidence="2 3" key="1">
    <citation type="submission" date="2020-02" db="EMBL/GenBank/DDBJ databases">
        <title>Characterization of vanA genotype vancomycin-resistant Enterococcus saigonensis VE80.</title>
        <authorList>
            <person name="Harada T."/>
            <person name="Motooka D."/>
            <person name="Nakamura S."/>
            <person name="Yamamoto Y."/>
            <person name="Kawahara R."/>
            <person name="Kawatsu K."/>
        </authorList>
    </citation>
    <scope>NUCLEOTIDE SEQUENCE [LARGE SCALE GENOMIC DNA]</scope>
    <source>
        <strain evidence="2 3">VE80</strain>
    </source>
</reference>
<dbReference type="EMBL" id="AP022822">
    <property type="protein sequence ID" value="BCA84580.1"/>
    <property type="molecule type" value="Genomic_DNA"/>
</dbReference>
<name>A0A679I819_9ENTE</name>
<organism evidence="2 3">
    <name type="scientific">Enterococcus saigonensis</name>
    <dbReference type="NCBI Taxonomy" id="1805431"/>
    <lineage>
        <taxon>Bacteria</taxon>
        <taxon>Bacillati</taxon>
        <taxon>Bacillota</taxon>
        <taxon>Bacilli</taxon>
        <taxon>Lactobacillales</taxon>
        <taxon>Enterococcaceae</taxon>
        <taxon>Enterococcus</taxon>
    </lineage>
</organism>
<gene>
    <name evidence="2" type="ORF">EsVE80_01030</name>
</gene>
<sequence length="174" mass="19259">MLKKKIDAHFIATMGLLIGLMVVLSQVLGFETQLLKITFDFIPEVVMASLFGPFWTAVGAAVADIIGNTLLGKAPFFIGFTLNSFIAGGIYGYFFYKKPITIKNAFLCVLCNTLLISLCLTPIWLSMMYKIPLTDAKLWSIRLLKAVIMLPVQTGLIVFFGNALPFKRLAKNLV</sequence>
<dbReference type="Gene3D" id="1.10.1760.20">
    <property type="match status" value="1"/>
</dbReference>
<accession>A0A679I819</accession>
<dbReference type="AlphaFoldDB" id="A0A679I819"/>
<keyword evidence="1" id="KW-1133">Transmembrane helix</keyword>
<dbReference type="RefSeq" id="WP_173101979.1">
    <property type="nucleotide sequence ID" value="NZ_AP022822.1"/>
</dbReference>
<dbReference type="InterPro" id="IPR024529">
    <property type="entry name" value="ECF_trnsprt_substrate-spec"/>
</dbReference>
<dbReference type="Proteomes" id="UP000502998">
    <property type="component" value="Chromosome"/>
</dbReference>
<evidence type="ECO:0000313" key="2">
    <source>
        <dbReference type="EMBL" id="BCA84580.1"/>
    </source>
</evidence>
<feature type="transmembrane region" description="Helical" evidence="1">
    <location>
        <begin position="45"/>
        <end position="67"/>
    </location>
</feature>
<protein>
    <submittedName>
        <fullName evidence="2">Folate ECF transporter</fullName>
    </submittedName>
</protein>
<dbReference type="NCBIfam" id="TIGR04518">
    <property type="entry name" value="ECF_S_folT_fam"/>
    <property type="match status" value="1"/>
</dbReference>
<dbReference type="GO" id="GO:0022857">
    <property type="term" value="F:transmembrane transporter activity"/>
    <property type="evidence" value="ECO:0007669"/>
    <property type="project" value="InterPro"/>
</dbReference>
<dbReference type="KEGG" id="esg:EsVE80_01030"/>
<keyword evidence="1" id="KW-0472">Membrane</keyword>
<keyword evidence="3" id="KW-1185">Reference proteome</keyword>
<keyword evidence="1" id="KW-0812">Transmembrane</keyword>